<feature type="compositionally biased region" description="Basic and acidic residues" evidence="1">
    <location>
        <begin position="217"/>
        <end position="227"/>
    </location>
</feature>
<organism evidence="2 3">
    <name type="scientific">Dendroctonus ponderosae</name>
    <name type="common">Mountain pine beetle</name>
    <dbReference type="NCBI Taxonomy" id="77166"/>
    <lineage>
        <taxon>Eukaryota</taxon>
        <taxon>Metazoa</taxon>
        <taxon>Ecdysozoa</taxon>
        <taxon>Arthropoda</taxon>
        <taxon>Hexapoda</taxon>
        <taxon>Insecta</taxon>
        <taxon>Pterygota</taxon>
        <taxon>Neoptera</taxon>
        <taxon>Endopterygota</taxon>
        <taxon>Coleoptera</taxon>
        <taxon>Polyphaga</taxon>
        <taxon>Cucujiformia</taxon>
        <taxon>Curculionidae</taxon>
        <taxon>Scolytinae</taxon>
        <taxon>Dendroctonus</taxon>
    </lineage>
</organism>
<sequence>MQTSTIVFKSESKDFRVPSGGIVSSSTSSPTTTTTMRPPPPPPPPRIKLLDAKLEEPTSSIPDLAQEDVGFLRTLQKRRQRQRYKTVIELFLNSKAFVCRSDDDVTRHCFFERYDGDVHGGPFFRVLQDLNSINDSDKPLPVNILKQDDQGRKPTPRSRLTPADAFVQLAPKRAAPFAGWGERSRQGGSTATPSGEVQRRGRVQRGRERGQGPGTHRGNDVAFDREH</sequence>
<accession>U4UAK1</accession>
<evidence type="ECO:0000313" key="2">
    <source>
        <dbReference type="EMBL" id="ERL90092.1"/>
    </source>
</evidence>
<protein>
    <submittedName>
        <fullName evidence="2">Uncharacterized protein</fullName>
    </submittedName>
</protein>
<feature type="region of interest" description="Disordered" evidence="1">
    <location>
        <begin position="18"/>
        <end position="48"/>
    </location>
</feature>
<dbReference type="Proteomes" id="UP000030742">
    <property type="component" value="Unassembled WGS sequence"/>
</dbReference>
<proteinExistence type="predicted"/>
<evidence type="ECO:0000313" key="3">
    <source>
        <dbReference type="Proteomes" id="UP000030742"/>
    </source>
</evidence>
<dbReference type="AlphaFoldDB" id="U4UAK1"/>
<feature type="region of interest" description="Disordered" evidence="1">
    <location>
        <begin position="136"/>
        <end position="227"/>
    </location>
</feature>
<feature type="compositionally biased region" description="Pro residues" evidence="1">
    <location>
        <begin position="37"/>
        <end position="46"/>
    </location>
</feature>
<feature type="compositionally biased region" description="Low complexity" evidence="1">
    <location>
        <begin position="24"/>
        <end position="36"/>
    </location>
</feature>
<name>U4UAK1_DENPD</name>
<gene>
    <name evidence="2" type="ORF">D910_07446</name>
</gene>
<reference evidence="2 3" key="1">
    <citation type="journal article" date="2013" name="Genome Biol.">
        <title>Draft genome of the mountain pine beetle, Dendroctonus ponderosae Hopkins, a major forest pest.</title>
        <authorList>
            <person name="Keeling C.I."/>
            <person name="Yuen M.M."/>
            <person name="Liao N.Y."/>
            <person name="Docking T.R."/>
            <person name="Chan S.K."/>
            <person name="Taylor G.A."/>
            <person name="Palmquist D.L."/>
            <person name="Jackman S.D."/>
            <person name="Nguyen A."/>
            <person name="Li M."/>
            <person name="Henderson H."/>
            <person name="Janes J.K."/>
            <person name="Zhao Y."/>
            <person name="Pandoh P."/>
            <person name="Moore R."/>
            <person name="Sperling F.A."/>
            <person name="Huber D.P."/>
            <person name="Birol I."/>
            <person name="Jones S.J."/>
            <person name="Bohlmann J."/>
        </authorList>
    </citation>
    <scope>NUCLEOTIDE SEQUENCE</scope>
</reference>
<dbReference type="EMBL" id="KB632204">
    <property type="protein sequence ID" value="ERL90092.1"/>
    <property type="molecule type" value="Genomic_DNA"/>
</dbReference>
<evidence type="ECO:0000256" key="1">
    <source>
        <dbReference type="SAM" id="MobiDB-lite"/>
    </source>
</evidence>